<dbReference type="InterPro" id="IPR006464">
    <property type="entry name" value="AcTrfase_RimI/Ard1"/>
</dbReference>
<sequence length="149" mass="17090">MEITYNLMSLNDINGVFEISNLCFAIPWSVSSIKAELNNPLAKYIVAKDKTTNSIVGFVGIWIIVGEGDITNIGVHPSYRKNNIATNLLKYLFKLCNDLNCEIINLEVRESNTPAQNLYKKFNFKEIGIRKNYYEDNKENAILMQYKKL</sequence>
<evidence type="ECO:0000313" key="6">
    <source>
        <dbReference type="EMBL" id="USS01373.1"/>
    </source>
</evidence>
<reference evidence="5 7" key="1">
    <citation type="submission" date="2017-09" db="EMBL/GenBank/DDBJ databases">
        <authorList>
            <person name="Thomas P."/>
            <person name="Seyboldt C."/>
        </authorList>
    </citation>
    <scope>NUCLEOTIDE SEQUENCE [LARGE SCALE GENOMIC DNA]</scope>
    <source>
        <strain evidence="5 7">DSM 7534</strain>
    </source>
</reference>
<gene>
    <name evidence="5" type="primary">rimI</name>
    <name evidence="5" type="ORF">CP523_10400</name>
    <name evidence="6" type="ORF">NH397_02745</name>
</gene>
<feature type="domain" description="N-acetyltransferase" evidence="4">
    <location>
        <begin position="3"/>
        <end position="149"/>
    </location>
</feature>
<evidence type="ECO:0000313" key="7">
    <source>
        <dbReference type="Proteomes" id="UP000280586"/>
    </source>
</evidence>
<keyword evidence="2 6" id="KW-0012">Acyltransferase</keyword>
<accession>A0A9N7JM04</accession>
<comment type="catalytic activity">
    <reaction evidence="3">
        <text>N-terminal L-alanyl-[ribosomal protein bS18] + acetyl-CoA = N-terminal N(alpha)-acetyl-L-alanyl-[ribosomal protein bS18] + CoA + H(+)</text>
        <dbReference type="Rhea" id="RHEA:43756"/>
        <dbReference type="Rhea" id="RHEA-COMP:10676"/>
        <dbReference type="Rhea" id="RHEA-COMP:10677"/>
        <dbReference type="ChEBI" id="CHEBI:15378"/>
        <dbReference type="ChEBI" id="CHEBI:57287"/>
        <dbReference type="ChEBI" id="CHEBI:57288"/>
        <dbReference type="ChEBI" id="CHEBI:64718"/>
        <dbReference type="ChEBI" id="CHEBI:83683"/>
        <dbReference type="EC" id="2.3.1.266"/>
    </reaction>
</comment>
<evidence type="ECO:0000256" key="2">
    <source>
        <dbReference type="ARBA" id="ARBA00023315"/>
    </source>
</evidence>
<comment type="function">
    <text evidence="3">Acetylates the N-terminal alanine of ribosomal protein bS18.</text>
</comment>
<dbReference type="Pfam" id="PF00583">
    <property type="entry name" value="Acetyltransf_1"/>
    <property type="match status" value="1"/>
</dbReference>
<dbReference type="NCBIfam" id="TIGR01575">
    <property type="entry name" value="rimI"/>
    <property type="match status" value="1"/>
</dbReference>
<dbReference type="CDD" id="cd04301">
    <property type="entry name" value="NAT_SF"/>
    <property type="match status" value="1"/>
</dbReference>
<dbReference type="EMBL" id="CP023671">
    <property type="protein sequence ID" value="AYE34780.1"/>
    <property type="molecule type" value="Genomic_DNA"/>
</dbReference>
<keyword evidence="1 6" id="KW-0808">Transferase</keyword>
<keyword evidence="6" id="KW-0687">Ribonucleoprotein</keyword>
<comment type="similarity">
    <text evidence="3">Belongs to the acetyltransferase family. RimI subfamily.</text>
</comment>
<proteinExistence type="inferred from homology"/>
<dbReference type="EC" id="2.3.1.266" evidence="3"/>
<evidence type="ECO:0000259" key="4">
    <source>
        <dbReference type="PROSITE" id="PS51186"/>
    </source>
</evidence>
<comment type="subcellular location">
    <subcellularLocation>
        <location evidence="3">Cytoplasm</location>
    </subcellularLocation>
</comment>
<dbReference type="GO" id="GO:0005737">
    <property type="term" value="C:cytoplasm"/>
    <property type="evidence" value="ECO:0007669"/>
    <property type="project" value="UniProtKB-SubCell"/>
</dbReference>
<dbReference type="GO" id="GO:0008999">
    <property type="term" value="F:protein-N-terminal-alanine acetyltransferase activity"/>
    <property type="evidence" value="ECO:0007669"/>
    <property type="project" value="UniProtKB-EC"/>
</dbReference>
<keyword evidence="8" id="KW-1185">Reference proteome</keyword>
<dbReference type="RefSeq" id="WP_066674239.1">
    <property type="nucleotide sequence ID" value="NZ_CABMIZ010000004.1"/>
</dbReference>
<evidence type="ECO:0000313" key="5">
    <source>
        <dbReference type="EMBL" id="AYE34780.1"/>
    </source>
</evidence>
<dbReference type="PANTHER" id="PTHR42919">
    <property type="entry name" value="N-ALPHA-ACETYLTRANSFERASE"/>
    <property type="match status" value="1"/>
</dbReference>
<dbReference type="PROSITE" id="PS51186">
    <property type="entry name" value="GNAT"/>
    <property type="match status" value="1"/>
</dbReference>
<dbReference type="KEGG" id="csep:CP523_10400"/>
<dbReference type="Proteomes" id="UP001055437">
    <property type="component" value="Chromosome"/>
</dbReference>
<dbReference type="GeneID" id="303561091"/>
<dbReference type="InterPro" id="IPR000182">
    <property type="entry name" value="GNAT_dom"/>
</dbReference>
<dbReference type="Proteomes" id="UP000280586">
    <property type="component" value="Chromosome"/>
</dbReference>
<dbReference type="InterPro" id="IPR016181">
    <property type="entry name" value="Acyl_CoA_acyltransferase"/>
</dbReference>
<dbReference type="AlphaFoldDB" id="A0A9N7JM04"/>
<name>A0A9N7JM04_CLOSE</name>
<dbReference type="EMBL" id="CP099799">
    <property type="protein sequence ID" value="USS01373.1"/>
    <property type="molecule type" value="Genomic_DNA"/>
</dbReference>
<dbReference type="OrthoDB" id="9794566at2"/>
<evidence type="ECO:0000313" key="8">
    <source>
        <dbReference type="Proteomes" id="UP001055437"/>
    </source>
</evidence>
<dbReference type="Gene3D" id="3.40.630.30">
    <property type="match status" value="1"/>
</dbReference>
<keyword evidence="6" id="KW-0689">Ribosomal protein</keyword>
<protein>
    <recommendedName>
        <fullName evidence="3">[Ribosomal protein bS18]-alanine N-acetyltransferase</fullName>
        <ecNumber evidence="3">2.3.1.266</ecNumber>
    </recommendedName>
</protein>
<organism evidence="5 7">
    <name type="scientific">Clostridium septicum</name>
    <dbReference type="NCBI Taxonomy" id="1504"/>
    <lineage>
        <taxon>Bacteria</taxon>
        <taxon>Bacillati</taxon>
        <taxon>Bacillota</taxon>
        <taxon>Clostridia</taxon>
        <taxon>Eubacteriales</taxon>
        <taxon>Clostridiaceae</taxon>
        <taxon>Clostridium</taxon>
    </lineage>
</organism>
<reference evidence="6" key="2">
    <citation type="submission" date="2022-06" db="EMBL/GenBank/DDBJ databases">
        <authorList>
            <person name="Holder M.E."/>
            <person name="Ajami N.J."/>
            <person name="Petrosino J.F."/>
        </authorList>
    </citation>
    <scope>NUCLEOTIDE SEQUENCE</scope>
    <source>
        <strain evidence="6">RMA 8861</strain>
    </source>
</reference>
<dbReference type="PANTHER" id="PTHR42919:SF8">
    <property type="entry name" value="N-ALPHA-ACETYLTRANSFERASE 50"/>
    <property type="match status" value="1"/>
</dbReference>
<dbReference type="GO" id="GO:0005840">
    <property type="term" value="C:ribosome"/>
    <property type="evidence" value="ECO:0007669"/>
    <property type="project" value="UniProtKB-KW"/>
</dbReference>
<evidence type="ECO:0000256" key="1">
    <source>
        <dbReference type="ARBA" id="ARBA00022679"/>
    </source>
</evidence>
<evidence type="ECO:0000256" key="3">
    <source>
        <dbReference type="RuleBase" id="RU363094"/>
    </source>
</evidence>
<dbReference type="SUPFAM" id="SSF55729">
    <property type="entry name" value="Acyl-CoA N-acyltransferases (Nat)"/>
    <property type="match status" value="1"/>
</dbReference>
<dbReference type="InterPro" id="IPR051556">
    <property type="entry name" value="N-term/lysine_N-AcTrnsfr"/>
</dbReference>
<keyword evidence="3" id="KW-0963">Cytoplasm</keyword>